<sequence>MEENQNTNPPEPAISPERLKSKIEASRETVEQNIENEKEGYLLFNVMPKNNTQAEIKAPSIKITEEPGPVAQNQDKTSFFVNHKKKLFIGLGVIILAAIAYFAINYFINSSYKDETFLVNTGDLNNNQNTGEQNDQFTTPSQWREKYFSKGCLEITLCGDNADPERDGLKNIEEYSAETDPNNPDSDQDGIADGDEVNVFISDPTNSNTAGNKNYNDADFFEGGYSLTETDRLMTEEERTEIGIRIKKFNLHEPTVSTLAAVLNNLYGFAVPTLLIQKQKESNTETFAIYENIDQSAEAKQDRDAQRTNTIKKLSVGLIKYYDDLQAFPVAASIKALNDTLKPYNKIATNTDDPINLEPYVYTYQLVGNGEDFNLTYFSETQTQLIRITKKDAEKYKFEEEAAINDEKRKTDLQMLRTALLLYSNNNVAGEQIYVFPTEAEYKTAIIPDYIGSVPKDPRTAADYDYQVSENFNSFTLKALLDDPPKGTTGFLCNQEECRNY</sequence>
<organism evidence="3 4">
    <name type="scientific">Candidatus Doudnabacteria bacterium CG10_big_fil_rev_8_21_14_0_10_42_18</name>
    <dbReference type="NCBI Taxonomy" id="1974552"/>
    <lineage>
        <taxon>Bacteria</taxon>
        <taxon>Candidatus Doudnaibacteriota</taxon>
    </lineage>
</organism>
<dbReference type="AlphaFoldDB" id="A0A2H0VBA4"/>
<evidence type="ECO:0000256" key="1">
    <source>
        <dbReference type="SAM" id="MobiDB-lite"/>
    </source>
</evidence>
<reference evidence="4" key="1">
    <citation type="submission" date="2017-09" db="EMBL/GenBank/DDBJ databases">
        <title>Depth-based differentiation of microbial function through sediment-hosted aquifers and enrichment of novel symbionts in the deep terrestrial subsurface.</title>
        <authorList>
            <person name="Probst A.J."/>
            <person name="Ladd B."/>
            <person name="Jarett J.K."/>
            <person name="Geller-Mcgrath D.E."/>
            <person name="Sieber C.M.K."/>
            <person name="Emerson J.B."/>
            <person name="Anantharaman K."/>
            <person name="Thomas B.C."/>
            <person name="Malmstrom R."/>
            <person name="Stieglmeier M."/>
            <person name="Klingl A."/>
            <person name="Woyke T."/>
            <person name="Ryan C.M."/>
            <person name="Banfield J.F."/>
        </authorList>
    </citation>
    <scope>NUCLEOTIDE SEQUENCE [LARGE SCALE GENOMIC DNA]</scope>
</reference>
<feature type="transmembrane region" description="Helical" evidence="2">
    <location>
        <begin position="87"/>
        <end position="108"/>
    </location>
</feature>
<proteinExistence type="predicted"/>
<feature type="region of interest" description="Disordered" evidence="1">
    <location>
        <begin position="176"/>
        <end position="215"/>
    </location>
</feature>
<feature type="region of interest" description="Disordered" evidence="1">
    <location>
        <begin position="1"/>
        <end position="25"/>
    </location>
</feature>
<dbReference type="Proteomes" id="UP000230922">
    <property type="component" value="Unassembled WGS sequence"/>
</dbReference>
<comment type="caution">
    <text evidence="3">The sequence shown here is derived from an EMBL/GenBank/DDBJ whole genome shotgun (WGS) entry which is preliminary data.</text>
</comment>
<name>A0A2H0VBA4_9BACT</name>
<dbReference type="EMBL" id="PFAK01000022">
    <property type="protein sequence ID" value="PIR96373.1"/>
    <property type="molecule type" value="Genomic_DNA"/>
</dbReference>
<feature type="compositionally biased region" description="Polar residues" evidence="1">
    <location>
        <begin position="203"/>
        <end position="215"/>
    </location>
</feature>
<keyword evidence="2" id="KW-0472">Membrane</keyword>
<evidence type="ECO:0008006" key="5">
    <source>
        <dbReference type="Google" id="ProtNLM"/>
    </source>
</evidence>
<accession>A0A2H0VBA4</accession>
<keyword evidence="2" id="KW-0812">Transmembrane</keyword>
<protein>
    <recommendedName>
        <fullName evidence="5">Type II secretion system protein GspG C-terminal domain-containing protein</fullName>
    </recommendedName>
</protein>
<evidence type="ECO:0000313" key="4">
    <source>
        <dbReference type="Proteomes" id="UP000230922"/>
    </source>
</evidence>
<feature type="compositionally biased region" description="Acidic residues" evidence="1">
    <location>
        <begin position="186"/>
        <end position="196"/>
    </location>
</feature>
<evidence type="ECO:0000313" key="3">
    <source>
        <dbReference type="EMBL" id="PIR96373.1"/>
    </source>
</evidence>
<keyword evidence="2" id="KW-1133">Transmembrane helix</keyword>
<evidence type="ECO:0000256" key="2">
    <source>
        <dbReference type="SAM" id="Phobius"/>
    </source>
</evidence>
<gene>
    <name evidence="3" type="ORF">COT92_01475</name>
</gene>